<evidence type="ECO:0008006" key="4">
    <source>
        <dbReference type="Google" id="ProtNLM"/>
    </source>
</evidence>
<sequence>MHLVWIDLIPLLVSLYSSDFKDLDQGSGEYRIAPHVWKTIGKAAKDAGDTIPSVYGRRVPDLADERGYRTAETWSVWTLYIAPGSLKGRFPRNKYYNHFMQLVRLLDACIGLEIPRSDVSTIRQGFIDWVNKFEEYFYQYNPSRVSICTSIIHYLLHIADCIEMQGPVWVYWAFVMERHCGRIVRAVRSRKHPWASLNNFVLAEAQLETVQSLYNLDNDFFTGPNHHIRAAGSFARFTDCTSSPSTRDMRAPGALSHVPSYPIPRISACKRSSAMSRLPHYIEEWGKVRRLDGGDTMHAADLIVNEERDMTFVRYEQLVDRRRHQQHKTAVLKRQTYYGQLRRILVLPVSPPLAELLGDDAPQTVLIAAVAECADLSPPDAHGLQFFSKLKDGVELTELRTIECLIGRVPTHSGHWAIADRSNALSRVLFTGSDVVET</sequence>
<gene>
    <name evidence="2" type="ORF">EXIGLDRAFT_796478</name>
</gene>
<dbReference type="OrthoDB" id="2404451at2759"/>
<name>A0A166A7K5_EXIGL</name>
<evidence type="ECO:0000256" key="1">
    <source>
        <dbReference type="SAM" id="SignalP"/>
    </source>
</evidence>
<feature type="signal peptide" evidence="1">
    <location>
        <begin position="1"/>
        <end position="17"/>
    </location>
</feature>
<keyword evidence="1" id="KW-0732">Signal</keyword>
<keyword evidence="3" id="KW-1185">Reference proteome</keyword>
<protein>
    <recommendedName>
        <fullName evidence="4">DUF4218 domain-containing protein</fullName>
    </recommendedName>
</protein>
<evidence type="ECO:0000313" key="2">
    <source>
        <dbReference type="EMBL" id="KZV89279.1"/>
    </source>
</evidence>
<reference evidence="2 3" key="1">
    <citation type="journal article" date="2016" name="Mol. Biol. Evol.">
        <title>Comparative Genomics of Early-Diverging Mushroom-Forming Fungi Provides Insights into the Origins of Lignocellulose Decay Capabilities.</title>
        <authorList>
            <person name="Nagy L.G."/>
            <person name="Riley R."/>
            <person name="Tritt A."/>
            <person name="Adam C."/>
            <person name="Daum C."/>
            <person name="Floudas D."/>
            <person name="Sun H."/>
            <person name="Yadav J.S."/>
            <person name="Pangilinan J."/>
            <person name="Larsson K.H."/>
            <person name="Matsuura K."/>
            <person name="Barry K."/>
            <person name="Labutti K."/>
            <person name="Kuo R."/>
            <person name="Ohm R.A."/>
            <person name="Bhattacharya S.S."/>
            <person name="Shirouzu T."/>
            <person name="Yoshinaga Y."/>
            <person name="Martin F.M."/>
            <person name="Grigoriev I.V."/>
            <person name="Hibbett D.S."/>
        </authorList>
    </citation>
    <scope>NUCLEOTIDE SEQUENCE [LARGE SCALE GENOMIC DNA]</scope>
    <source>
        <strain evidence="2 3">HHB12029</strain>
    </source>
</reference>
<dbReference type="AlphaFoldDB" id="A0A166A7K5"/>
<evidence type="ECO:0000313" key="3">
    <source>
        <dbReference type="Proteomes" id="UP000077266"/>
    </source>
</evidence>
<organism evidence="2 3">
    <name type="scientific">Exidia glandulosa HHB12029</name>
    <dbReference type="NCBI Taxonomy" id="1314781"/>
    <lineage>
        <taxon>Eukaryota</taxon>
        <taxon>Fungi</taxon>
        <taxon>Dikarya</taxon>
        <taxon>Basidiomycota</taxon>
        <taxon>Agaricomycotina</taxon>
        <taxon>Agaricomycetes</taxon>
        <taxon>Auriculariales</taxon>
        <taxon>Exidiaceae</taxon>
        <taxon>Exidia</taxon>
    </lineage>
</organism>
<proteinExistence type="predicted"/>
<dbReference type="PANTHER" id="PTHR46579:SF1">
    <property type="entry name" value="F5_8 TYPE C DOMAIN-CONTAINING PROTEIN"/>
    <property type="match status" value="1"/>
</dbReference>
<dbReference type="STRING" id="1314781.A0A166A7K5"/>
<accession>A0A166A7K5</accession>
<dbReference type="Proteomes" id="UP000077266">
    <property type="component" value="Unassembled WGS sequence"/>
</dbReference>
<dbReference type="PANTHER" id="PTHR46579">
    <property type="entry name" value="F5/8 TYPE C DOMAIN-CONTAINING PROTEIN-RELATED"/>
    <property type="match status" value="1"/>
</dbReference>
<feature type="chain" id="PRO_5007870465" description="DUF4218 domain-containing protein" evidence="1">
    <location>
        <begin position="18"/>
        <end position="438"/>
    </location>
</feature>
<dbReference type="InParanoid" id="A0A166A7K5"/>
<dbReference type="EMBL" id="KV426077">
    <property type="protein sequence ID" value="KZV89279.1"/>
    <property type="molecule type" value="Genomic_DNA"/>
</dbReference>